<dbReference type="EMBL" id="JBHGVX010000005">
    <property type="protein sequence ID" value="KAL1795477.1"/>
    <property type="molecule type" value="Genomic_DNA"/>
</dbReference>
<name>A0ABR3UGZ4_9PLEO</name>
<feature type="domain" description="VOC" evidence="3">
    <location>
        <begin position="165"/>
        <end position="293"/>
    </location>
</feature>
<dbReference type="InterPro" id="IPR029068">
    <property type="entry name" value="Glyas_Bleomycin-R_OHBP_Dase"/>
</dbReference>
<protein>
    <recommendedName>
        <fullName evidence="3">VOC domain-containing protein</fullName>
    </recommendedName>
</protein>
<proteinExistence type="predicted"/>
<dbReference type="InterPro" id="IPR004360">
    <property type="entry name" value="Glyas_Fos-R_dOase_dom"/>
</dbReference>
<dbReference type="RefSeq" id="XP_069306061.1">
    <property type="nucleotide sequence ID" value="XM_069452556.1"/>
</dbReference>
<dbReference type="InterPro" id="IPR051785">
    <property type="entry name" value="MMCE/EMCE_epimerase"/>
</dbReference>
<gene>
    <name evidence="4" type="ORF">ACET3X_005701</name>
</gene>
<evidence type="ECO:0000313" key="5">
    <source>
        <dbReference type="Proteomes" id="UP001578633"/>
    </source>
</evidence>
<dbReference type="Pfam" id="PF00903">
    <property type="entry name" value="Glyoxalase"/>
    <property type="match status" value="1"/>
</dbReference>
<dbReference type="Proteomes" id="UP001578633">
    <property type="component" value="Chromosome 5"/>
</dbReference>
<dbReference type="InterPro" id="IPR037523">
    <property type="entry name" value="VOC_core"/>
</dbReference>
<reference evidence="4 5" key="1">
    <citation type="submission" date="2024-09" db="EMBL/GenBank/DDBJ databases">
        <title>T2T genomes of carrot and Alternaria dauci and their utility for understanding host-pathogen interaction during carrot leaf blight disease.</title>
        <authorList>
            <person name="Liu W."/>
            <person name="Xu S."/>
            <person name="Ou C."/>
            <person name="Liu X."/>
            <person name="Zhuang F."/>
            <person name="Deng X.W."/>
        </authorList>
    </citation>
    <scope>NUCLEOTIDE SEQUENCE [LARGE SCALE GENOMIC DNA]</scope>
    <source>
        <strain evidence="4 5">A2016</strain>
    </source>
</reference>
<evidence type="ECO:0000313" key="4">
    <source>
        <dbReference type="EMBL" id="KAL1795477.1"/>
    </source>
</evidence>
<dbReference type="PANTHER" id="PTHR43048:SF3">
    <property type="entry name" value="METHYLMALONYL-COA EPIMERASE, MITOCHONDRIAL"/>
    <property type="match status" value="1"/>
</dbReference>
<dbReference type="SUPFAM" id="SSF54593">
    <property type="entry name" value="Glyoxalase/Bleomycin resistance protein/Dihydroxybiphenyl dioxygenase"/>
    <property type="match status" value="1"/>
</dbReference>
<sequence length="358" mass="40016">MSTSKIRVLRLAYVHYQHPDLQKAVDFLTDFGLEVARRDNDKVFFRGYGIDPFVNIAEQSPDGKRHYLGGAWVVDSASELQKAARMPGATEIRDIDGPGGGKVVSVHDPNGMFVHFVHGQALREAPPEGSVPRHETTNPVPNRALTKPRKGDFRRFTLGPSSVHKVGHYGFAVPKGKFEETRNWYTGHLNLKITDSSFNPESGKDETSFLHIDFGPEYTDHHSFFLTSVDGPATYCHHSSYEVNDFDEQTIGHHWLEKKGWTNCWGIGRHVLGSQIFDYWFDASGNIVEHYADGDMVNEDTPEKRIPNGPDSLFVWGPEIPLAFVTAKLQDVGSRLTMPPDVSVGKPAEFKPDTAVTV</sequence>
<keyword evidence="5" id="KW-1185">Reference proteome</keyword>
<dbReference type="Gene3D" id="3.10.180.10">
    <property type="entry name" value="2,3-Dihydroxybiphenyl 1,2-Dioxygenase, domain 1"/>
    <property type="match status" value="2"/>
</dbReference>
<accession>A0ABR3UGZ4</accession>
<comment type="caution">
    <text evidence="4">The sequence shown here is derived from an EMBL/GenBank/DDBJ whole genome shotgun (WGS) entry which is preliminary data.</text>
</comment>
<dbReference type="CDD" id="cd07267">
    <property type="entry name" value="THT_Oxygenase_N"/>
    <property type="match status" value="1"/>
</dbReference>
<keyword evidence="1" id="KW-0479">Metal-binding</keyword>
<organism evidence="4 5">
    <name type="scientific">Alternaria dauci</name>
    <dbReference type="NCBI Taxonomy" id="48095"/>
    <lineage>
        <taxon>Eukaryota</taxon>
        <taxon>Fungi</taxon>
        <taxon>Dikarya</taxon>
        <taxon>Ascomycota</taxon>
        <taxon>Pezizomycotina</taxon>
        <taxon>Dothideomycetes</taxon>
        <taxon>Pleosporomycetidae</taxon>
        <taxon>Pleosporales</taxon>
        <taxon>Pleosporineae</taxon>
        <taxon>Pleosporaceae</taxon>
        <taxon>Alternaria</taxon>
        <taxon>Alternaria sect. Porri</taxon>
    </lineage>
</organism>
<feature type="domain" description="VOC" evidence="3">
    <location>
        <begin position="10"/>
        <end position="119"/>
    </location>
</feature>
<evidence type="ECO:0000256" key="1">
    <source>
        <dbReference type="ARBA" id="ARBA00022723"/>
    </source>
</evidence>
<dbReference type="PROSITE" id="PS51819">
    <property type="entry name" value="VOC"/>
    <property type="match status" value="2"/>
</dbReference>
<evidence type="ECO:0000256" key="2">
    <source>
        <dbReference type="SAM" id="MobiDB-lite"/>
    </source>
</evidence>
<evidence type="ECO:0000259" key="3">
    <source>
        <dbReference type="PROSITE" id="PS51819"/>
    </source>
</evidence>
<dbReference type="PANTHER" id="PTHR43048">
    <property type="entry name" value="METHYLMALONYL-COA EPIMERASE"/>
    <property type="match status" value="1"/>
</dbReference>
<feature type="region of interest" description="Disordered" evidence="2">
    <location>
        <begin position="124"/>
        <end position="147"/>
    </location>
</feature>
<dbReference type="GeneID" id="96086023"/>